<dbReference type="EMBL" id="JH930469">
    <property type="protein sequence ID" value="EKM59831.1"/>
    <property type="molecule type" value="Genomic_DNA"/>
</dbReference>
<dbReference type="KEGG" id="pco:PHACADRAFT_206043"/>
<dbReference type="InParanoid" id="K5VAG2"/>
<evidence type="ECO:0000313" key="1">
    <source>
        <dbReference type="EMBL" id="EKM59831.1"/>
    </source>
</evidence>
<sequence>MNNVPLDVIREFFYHLISADGPQGPWPDTLRTKQDLAACTLVSRTWRLLAQPYLFRDIHYSYMNPTDDSAYGQIVETRGRWIASASYSTRKWLPRKTFTMFCDFLKQSPNLAGHIRRLVLTPAYPSILPALAGANVAPVSIASFNALLQLLPQLRKLSLINFTLDAPAEFHFHPPSGVPSLVQLDMINDSPKLGIAILAGVLGCFSAIGKLRLMGMDMPMGYSPFRFDPPPESEPTGLVPAYPVRVQHFILGAAEPQVYMGVLTRFIHLEGVRSLRVMPCPNPWLYESLIGACGPSLEELTLFFAGDDLLFKATPKPLPVPSIAPCRNLRRLTLITSVGPAEALSASPDNPRDERSPKELLQEQLAPVTTLLAKADGLRRASFPHFSALAFRIDVGLHGFAGGTRQVVLGDVPCEGAADRLDAILYELARELPEGKIPFVFMDMTMPGQRPGEHSDGSGPEGERVVGGEMFLGRLFPRLKAHGMIEVGGVSSEFPDYQ</sequence>
<keyword evidence="2" id="KW-1185">Reference proteome</keyword>
<dbReference type="OrthoDB" id="10436669at2759"/>
<name>K5VAG2_PHACS</name>
<dbReference type="RefSeq" id="XP_007392384.1">
    <property type="nucleotide sequence ID" value="XM_007392322.1"/>
</dbReference>
<accession>K5VAG2</accession>
<organism evidence="1 2">
    <name type="scientific">Phanerochaete carnosa (strain HHB-10118-sp)</name>
    <name type="common">White-rot fungus</name>
    <name type="synonym">Peniophora carnosa</name>
    <dbReference type="NCBI Taxonomy" id="650164"/>
    <lineage>
        <taxon>Eukaryota</taxon>
        <taxon>Fungi</taxon>
        <taxon>Dikarya</taxon>
        <taxon>Basidiomycota</taxon>
        <taxon>Agaricomycotina</taxon>
        <taxon>Agaricomycetes</taxon>
        <taxon>Polyporales</taxon>
        <taxon>Phanerochaetaceae</taxon>
        <taxon>Phanerochaete</taxon>
    </lineage>
</organism>
<evidence type="ECO:0000313" key="2">
    <source>
        <dbReference type="Proteomes" id="UP000008370"/>
    </source>
</evidence>
<dbReference type="GeneID" id="18912415"/>
<dbReference type="HOGENOM" id="CLU_565128_0_0_1"/>
<protein>
    <recommendedName>
        <fullName evidence="3">F-box domain-containing protein</fullName>
    </recommendedName>
</protein>
<gene>
    <name evidence="1" type="ORF">PHACADRAFT_206043</name>
</gene>
<evidence type="ECO:0008006" key="3">
    <source>
        <dbReference type="Google" id="ProtNLM"/>
    </source>
</evidence>
<reference evidence="1 2" key="1">
    <citation type="journal article" date="2012" name="BMC Genomics">
        <title>Comparative genomics of the white-rot fungi, Phanerochaete carnosa and P. chrysosporium, to elucidate the genetic basis of the distinct wood types they colonize.</title>
        <authorList>
            <person name="Suzuki H."/>
            <person name="MacDonald J."/>
            <person name="Syed K."/>
            <person name="Salamov A."/>
            <person name="Hori C."/>
            <person name="Aerts A."/>
            <person name="Henrissat B."/>
            <person name="Wiebenga A."/>
            <person name="vanKuyk P.A."/>
            <person name="Barry K."/>
            <person name="Lindquist E."/>
            <person name="LaButti K."/>
            <person name="Lapidus A."/>
            <person name="Lucas S."/>
            <person name="Coutinho P."/>
            <person name="Gong Y."/>
            <person name="Samejima M."/>
            <person name="Mahadevan R."/>
            <person name="Abou-Zaid M."/>
            <person name="de Vries R.P."/>
            <person name="Igarashi K."/>
            <person name="Yadav J.S."/>
            <person name="Grigoriev I.V."/>
            <person name="Master E.R."/>
        </authorList>
    </citation>
    <scope>NUCLEOTIDE SEQUENCE [LARGE SCALE GENOMIC DNA]</scope>
    <source>
        <strain evidence="1 2">HHB-10118-sp</strain>
    </source>
</reference>
<dbReference type="Proteomes" id="UP000008370">
    <property type="component" value="Unassembled WGS sequence"/>
</dbReference>
<proteinExistence type="predicted"/>
<dbReference type="AlphaFoldDB" id="K5VAG2"/>